<organism evidence="14 15">
    <name type="scientific">Dyella jiangningensis</name>
    <dbReference type="NCBI Taxonomy" id="1379159"/>
    <lineage>
        <taxon>Bacteria</taxon>
        <taxon>Pseudomonadati</taxon>
        <taxon>Pseudomonadota</taxon>
        <taxon>Gammaproteobacteria</taxon>
        <taxon>Lysobacterales</taxon>
        <taxon>Rhodanobacteraceae</taxon>
        <taxon>Dyella</taxon>
    </lineage>
</organism>
<evidence type="ECO:0000256" key="3">
    <source>
        <dbReference type="ARBA" id="ARBA00022452"/>
    </source>
</evidence>
<dbReference type="GO" id="GO:0009279">
    <property type="term" value="C:cell outer membrane"/>
    <property type="evidence" value="ECO:0007669"/>
    <property type="project" value="UniProtKB-SubCell"/>
</dbReference>
<feature type="region of interest" description="Disordered" evidence="10">
    <location>
        <begin position="285"/>
        <end position="313"/>
    </location>
</feature>
<proteinExistence type="inferred from homology"/>
<dbReference type="InterPro" id="IPR037066">
    <property type="entry name" value="Plug_dom_sf"/>
</dbReference>
<feature type="domain" description="TonB-dependent receptor plug" evidence="13">
    <location>
        <begin position="78"/>
        <end position="183"/>
    </location>
</feature>
<keyword evidence="11" id="KW-0732">Signal</keyword>
<keyword evidence="14" id="KW-0675">Receptor</keyword>
<keyword evidence="15" id="KW-1185">Reference proteome</keyword>
<evidence type="ECO:0000256" key="8">
    <source>
        <dbReference type="PROSITE-ProRule" id="PRU01360"/>
    </source>
</evidence>
<comment type="caution">
    <text evidence="14">The sequence shown here is derived from an EMBL/GenBank/DDBJ whole genome shotgun (WGS) entry which is preliminary data.</text>
</comment>
<keyword evidence="5 9" id="KW-0798">TonB box</keyword>
<dbReference type="Gene3D" id="2.170.130.10">
    <property type="entry name" value="TonB-dependent receptor, plug domain"/>
    <property type="match status" value="1"/>
</dbReference>
<dbReference type="EMBL" id="NFZS01000004">
    <property type="protein sequence ID" value="RAO75837.1"/>
    <property type="molecule type" value="Genomic_DNA"/>
</dbReference>
<dbReference type="Proteomes" id="UP000248926">
    <property type="component" value="Unassembled WGS sequence"/>
</dbReference>
<evidence type="ECO:0000256" key="10">
    <source>
        <dbReference type="SAM" id="MobiDB-lite"/>
    </source>
</evidence>
<sequence>MKFGVKKLSASVHLALSLGAVLTLGGVSTAVFAQDAGTSANVDAQDQSAGAQQAPDQKAKTLETVTVTGSRIRRVDVETASPVHTIDRSQIQQSGKATLGDLLQEIPSVAGAATNPQVNNGGGDGASTVSLRGLGSQRTLILVNGHRVARNDINAIPASMVERVEVLKDGASATYGSDAIGGVVNFILRKDYQGAEISANVGESDQNDGFRRGFSAIFGHSSEKGNITAGLDYNKFDGISSARRDFAKNATYLSSGSVFNSGSSRTPSGQLIIPAPASATNPDGNTAGLAKGSYTLNGNPTGRTTGADYRPYNSRTDAYNYQEQNLIQTPQERTNAFALANYQLTDSIQAHLDYFYNKTTSNFAIAPLPFDALSDGVLVSKNNYYNPFGVDFGTDGTTQGQGFRSRFTTLGQRQGHYSTETNQVNAGLRGNFGNDSTWQWDADLNYGHITQAQRSFGYIYYAGLRQALGPSFQDPTTGAITCGTAANPITGCTPLNIFNVNDPQTIATLKNYAANPYYNTLTISRRAEANASGELFNLPAGAVSLAVGADYDKEYQNYGVDYIATTSGAGGTCQISQEACSTPLSGSFNVKEVYYEALVPILADKPFVKSLNLTIGQRYSDYSSVGSKTTTKVAVEWRPIDDLLLRGTMDGVFRAPTINDLYAGAAGSAPPLTDPCIGYTGGHAAACQNVPTDGSFKGSGLSQTTGVNSGSVAAGYKLKPEYGHTYDFGIVYDPSWAQGLSVSADLWRVTLNDTITNVGANTVVNSCYNNDASPFCSFIHRFNDGQINYINQPTVNLGSLNVKGTDFSAKYRIPHFDVAGTNVGDFAVSLDATYLIRYDNDTAPGQVGDVVNHMAGVYNQQAQYGNFTRWRALGGLNWTAGAWSASWTLRYIGAVNVGSKDPSMGFSADAALPNVVLRIPSVTYNNFQFGYNIAQYNTRVDVGVDNAFDKQPPLFYQNNVLNANTDVNTYDTIGRYFWARVTVKF</sequence>
<keyword evidence="7 8" id="KW-0998">Cell outer membrane</keyword>
<dbReference type="AlphaFoldDB" id="A0A328P0U2"/>
<feature type="chain" id="PRO_5016291150" evidence="11">
    <location>
        <begin position="34"/>
        <end position="985"/>
    </location>
</feature>
<name>A0A328P0U2_9GAMM</name>
<accession>A0A328P0U2</accession>
<evidence type="ECO:0000256" key="9">
    <source>
        <dbReference type="RuleBase" id="RU003357"/>
    </source>
</evidence>
<dbReference type="Gene3D" id="2.40.170.20">
    <property type="entry name" value="TonB-dependent receptor, beta-barrel domain"/>
    <property type="match status" value="1"/>
</dbReference>
<dbReference type="OrthoDB" id="6276154at2"/>
<evidence type="ECO:0000256" key="5">
    <source>
        <dbReference type="ARBA" id="ARBA00023077"/>
    </source>
</evidence>
<keyword evidence="3 8" id="KW-1134">Transmembrane beta strand</keyword>
<dbReference type="PANTHER" id="PTHR47234:SF2">
    <property type="entry name" value="TONB-DEPENDENT RECEPTOR"/>
    <property type="match status" value="1"/>
</dbReference>
<keyword evidence="4 8" id="KW-0812">Transmembrane</keyword>
<gene>
    <name evidence="14" type="ORF">CA260_17560</name>
</gene>
<evidence type="ECO:0000256" key="4">
    <source>
        <dbReference type="ARBA" id="ARBA00022692"/>
    </source>
</evidence>
<evidence type="ECO:0000259" key="12">
    <source>
        <dbReference type="Pfam" id="PF00593"/>
    </source>
</evidence>
<comment type="subcellular location">
    <subcellularLocation>
        <location evidence="1 8">Cell outer membrane</location>
        <topology evidence="1 8">Multi-pass membrane protein</topology>
    </subcellularLocation>
</comment>
<dbReference type="InterPro" id="IPR039426">
    <property type="entry name" value="TonB-dep_rcpt-like"/>
</dbReference>
<dbReference type="RefSeq" id="WP_111984298.1">
    <property type="nucleotide sequence ID" value="NZ_NFZS01000004.1"/>
</dbReference>
<feature type="compositionally biased region" description="Polar residues" evidence="10">
    <location>
        <begin position="294"/>
        <end position="304"/>
    </location>
</feature>
<dbReference type="PANTHER" id="PTHR47234">
    <property type="match status" value="1"/>
</dbReference>
<dbReference type="SUPFAM" id="SSF56935">
    <property type="entry name" value="Porins"/>
    <property type="match status" value="1"/>
</dbReference>
<evidence type="ECO:0000256" key="1">
    <source>
        <dbReference type="ARBA" id="ARBA00004571"/>
    </source>
</evidence>
<evidence type="ECO:0000313" key="14">
    <source>
        <dbReference type="EMBL" id="RAO75837.1"/>
    </source>
</evidence>
<dbReference type="Pfam" id="PF00593">
    <property type="entry name" value="TonB_dep_Rec_b-barrel"/>
    <property type="match status" value="1"/>
</dbReference>
<evidence type="ECO:0000259" key="13">
    <source>
        <dbReference type="Pfam" id="PF07715"/>
    </source>
</evidence>
<dbReference type="Pfam" id="PF07715">
    <property type="entry name" value="Plug"/>
    <property type="match status" value="1"/>
</dbReference>
<evidence type="ECO:0000256" key="11">
    <source>
        <dbReference type="SAM" id="SignalP"/>
    </source>
</evidence>
<comment type="similarity">
    <text evidence="8 9">Belongs to the TonB-dependent receptor family.</text>
</comment>
<dbReference type="InterPro" id="IPR000531">
    <property type="entry name" value="Beta-barrel_TonB"/>
</dbReference>
<evidence type="ECO:0000256" key="2">
    <source>
        <dbReference type="ARBA" id="ARBA00022448"/>
    </source>
</evidence>
<feature type="domain" description="TonB-dependent receptor-like beta-barrel" evidence="12">
    <location>
        <begin position="382"/>
        <end position="946"/>
    </location>
</feature>
<dbReference type="PROSITE" id="PS52016">
    <property type="entry name" value="TONB_DEPENDENT_REC_3"/>
    <property type="match status" value="1"/>
</dbReference>
<dbReference type="InterPro" id="IPR036942">
    <property type="entry name" value="Beta-barrel_TonB_sf"/>
</dbReference>
<protein>
    <submittedName>
        <fullName evidence="14">TonB-dependent receptor</fullName>
    </submittedName>
</protein>
<feature type="signal peptide" evidence="11">
    <location>
        <begin position="1"/>
        <end position="33"/>
    </location>
</feature>
<evidence type="ECO:0000256" key="6">
    <source>
        <dbReference type="ARBA" id="ARBA00023136"/>
    </source>
</evidence>
<keyword evidence="2 8" id="KW-0813">Transport</keyword>
<dbReference type="InterPro" id="IPR012910">
    <property type="entry name" value="Plug_dom"/>
</dbReference>
<evidence type="ECO:0000313" key="15">
    <source>
        <dbReference type="Proteomes" id="UP000248926"/>
    </source>
</evidence>
<reference evidence="14 15" key="1">
    <citation type="journal article" date="2018" name="Genet. Mol. Biol.">
        <title>The genome sequence of Dyella jiangningensis FCAV SCS01 from a lignocellulose-decomposing microbial consortium metagenome reveals potential for biotechnological applications.</title>
        <authorList>
            <person name="Desiderato J.G."/>
            <person name="Alvarenga D.O."/>
            <person name="Constancio M.T.L."/>
            <person name="Alves L.M.C."/>
            <person name="Varani A.M."/>
        </authorList>
    </citation>
    <scope>NUCLEOTIDE SEQUENCE [LARGE SCALE GENOMIC DNA]</scope>
    <source>
        <strain evidence="14 15">FCAV SCS01</strain>
    </source>
</reference>
<evidence type="ECO:0000256" key="7">
    <source>
        <dbReference type="ARBA" id="ARBA00023237"/>
    </source>
</evidence>
<keyword evidence="6 8" id="KW-0472">Membrane</keyword>